<dbReference type="Proteomes" id="UP000010482">
    <property type="component" value="Chromosome"/>
</dbReference>
<dbReference type="eggNOG" id="ENOG503360R">
    <property type="taxonomic scope" value="Bacteria"/>
</dbReference>
<dbReference type="RefSeq" id="WP_015229647.1">
    <property type="nucleotide sequence ID" value="NC_019780.1"/>
</dbReference>
<dbReference type="OrthoDB" id="487160at2"/>
<sequence>MLLPETEVQPALEQAQRAFPNFTNWNYINQANRDYFGFTMWGELTIEPDETMPRYFFITIDAPENQWRATLTIGQHSYLWSSADVGDAHLLATDYCDSLEAAISQLKAEIERLFQAILGSFKN</sequence>
<dbReference type="AlphaFoldDB" id="K9YUP7"/>
<dbReference type="PATRIC" id="fig|13035.3.peg.2280"/>
<evidence type="ECO:0000313" key="1">
    <source>
        <dbReference type="EMBL" id="AFZ50651.1"/>
    </source>
</evidence>
<dbReference type="STRING" id="13035.Dacsa_2006"/>
<dbReference type="EMBL" id="CP003944">
    <property type="protein sequence ID" value="AFZ50651.1"/>
    <property type="molecule type" value="Genomic_DNA"/>
</dbReference>
<dbReference type="KEGG" id="dsl:Dacsa_2006"/>
<organism evidence="1 2">
    <name type="scientific">Dactylococcopsis salina (strain PCC 8305)</name>
    <name type="common">Myxobactron salinum</name>
    <dbReference type="NCBI Taxonomy" id="13035"/>
    <lineage>
        <taxon>Bacteria</taxon>
        <taxon>Bacillati</taxon>
        <taxon>Cyanobacteriota</taxon>
        <taxon>Cyanophyceae</taxon>
        <taxon>Nodosilineales</taxon>
        <taxon>Cymatolegaceae</taxon>
        <taxon>Dactylococcopsis</taxon>
    </lineage>
</organism>
<protein>
    <submittedName>
        <fullName evidence="1">Uncharacterized protein</fullName>
    </submittedName>
</protein>
<gene>
    <name evidence="1" type="ORF">Dacsa_2006</name>
</gene>
<dbReference type="HOGENOM" id="CLU_2046334_0_0_3"/>
<evidence type="ECO:0000313" key="2">
    <source>
        <dbReference type="Proteomes" id="UP000010482"/>
    </source>
</evidence>
<accession>K9YUP7</accession>
<reference evidence="1" key="1">
    <citation type="submission" date="2012-04" db="EMBL/GenBank/DDBJ databases">
        <title>Finished genome of Dactylococcopsis salina PCC 8305.</title>
        <authorList>
            <consortium name="US DOE Joint Genome Institute"/>
            <person name="Gugger M."/>
            <person name="Coursin T."/>
            <person name="Rippka R."/>
            <person name="Tandeau De Marsac N."/>
            <person name="Huntemann M."/>
            <person name="Wei C.-L."/>
            <person name="Han J."/>
            <person name="Detter J.C."/>
            <person name="Han C."/>
            <person name="Tapia R."/>
            <person name="Daligault H."/>
            <person name="Chen A."/>
            <person name="Krypides N."/>
            <person name="Mavromatis K."/>
            <person name="Markowitz V."/>
            <person name="Szeto E."/>
            <person name="Ivanova N."/>
            <person name="Ovchinnikova G."/>
            <person name="Pagani I."/>
            <person name="Pati A."/>
            <person name="Goodwin L."/>
            <person name="Peters L."/>
            <person name="Pitluck S."/>
            <person name="Woyke T."/>
            <person name="Kerfeld C."/>
        </authorList>
    </citation>
    <scope>NUCLEOTIDE SEQUENCE [LARGE SCALE GENOMIC DNA]</scope>
    <source>
        <strain evidence="1">PCC 8305</strain>
    </source>
</reference>
<name>K9YUP7_DACS8</name>
<keyword evidence="2" id="KW-1185">Reference proteome</keyword>
<proteinExistence type="predicted"/>